<comment type="subunit">
    <text evidence="11">Interacts with distinct SNARE complexes that contain either STX5 or STX6. Interacts with NAPA and, to a lesser extent, with NAPG. Identified in a complex containing STX6, STX12, VAMP4 and VTI1A.</text>
</comment>
<keyword evidence="5" id="KW-0653">Protein transport</keyword>
<comment type="subcellular location">
    <subcellularLocation>
        <location evidence="10">Endomembrane system</location>
        <topology evidence="10">Single-pass type IV membrane protein</topology>
    </subcellularLocation>
    <subcellularLocation>
        <location evidence="1">Golgi apparatus membrane</location>
        <topology evidence="1">Single-pass membrane protein</topology>
    </subcellularLocation>
</comment>
<evidence type="ECO:0000256" key="4">
    <source>
        <dbReference type="ARBA" id="ARBA00022692"/>
    </source>
</evidence>
<evidence type="ECO:0000256" key="10">
    <source>
        <dbReference type="ARBA" id="ARBA00046280"/>
    </source>
</evidence>
<evidence type="ECO:0000313" key="17">
    <source>
        <dbReference type="Proteomes" id="UP001152795"/>
    </source>
</evidence>
<keyword evidence="9" id="KW-0472">Membrane</keyword>
<evidence type="ECO:0000256" key="8">
    <source>
        <dbReference type="ARBA" id="ARBA00023054"/>
    </source>
</evidence>
<evidence type="ECO:0000256" key="13">
    <source>
        <dbReference type="ARBA" id="ARBA00081711"/>
    </source>
</evidence>
<dbReference type="InterPro" id="IPR010989">
    <property type="entry name" value="SNARE"/>
</dbReference>
<dbReference type="GO" id="GO:0031201">
    <property type="term" value="C:SNARE complex"/>
    <property type="evidence" value="ECO:0007669"/>
    <property type="project" value="TreeGrafter"/>
</dbReference>
<dbReference type="Pfam" id="PF05008">
    <property type="entry name" value="V-SNARE"/>
    <property type="match status" value="1"/>
</dbReference>
<dbReference type="SUPFAM" id="SSF47661">
    <property type="entry name" value="t-snare proteins"/>
    <property type="match status" value="1"/>
</dbReference>
<evidence type="ECO:0000256" key="7">
    <source>
        <dbReference type="ARBA" id="ARBA00023034"/>
    </source>
</evidence>
<keyword evidence="7" id="KW-0333">Golgi apparatus</keyword>
<dbReference type="GO" id="GO:0005789">
    <property type="term" value="C:endoplasmic reticulum membrane"/>
    <property type="evidence" value="ECO:0007669"/>
    <property type="project" value="TreeGrafter"/>
</dbReference>
<dbReference type="GO" id="GO:0000149">
    <property type="term" value="F:SNARE binding"/>
    <property type="evidence" value="ECO:0007669"/>
    <property type="project" value="TreeGrafter"/>
</dbReference>
<dbReference type="GO" id="GO:0006896">
    <property type="term" value="P:Golgi to vacuole transport"/>
    <property type="evidence" value="ECO:0007669"/>
    <property type="project" value="TreeGrafter"/>
</dbReference>
<dbReference type="OrthoDB" id="430637at2759"/>
<dbReference type="Proteomes" id="UP001152795">
    <property type="component" value="Unassembled WGS sequence"/>
</dbReference>
<dbReference type="FunFam" id="1.20.5.110:FF:000078">
    <property type="entry name" value="Vesicle transport through interaction with t-SNAREs 1A"/>
    <property type="match status" value="1"/>
</dbReference>
<dbReference type="Gene3D" id="1.20.5.110">
    <property type="match status" value="1"/>
</dbReference>
<comment type="caution">
    <text evidence="16">The sequence shown here is derived from an EMBL/GenBank/DDBJ whole genome shotgun (WGS) entry which is preliminary data.</text>
</comment>
<dbReference type="GO" id="GO:0005829">
    <property type="term" value="C:cytosol"/>
    <property type="evidence" value="ECO:0007669"/>
    <property type="project" value="GOC"/>
</dbReference>
<name>A0A6S7IRS1_PARCT</name>
<dbReference type="CDD" id="cd15891">
    <property type="entry name" value="SNARE_Vti1a"/>
    <property type="match status" value="1"/>
</dbReference>
<dbReference type="SMART" id="SM00397">
    <property type="entry name" value="t_SNARE"/>
    <property type="match status" value="1"/>
</dbReference>
<dbReference type="Gene3D" id="1.20.58.400">
    <property type="entry name" value="t-snare proteins"/>
    <property type="match status" value="1"/>
</dbReference>
<keyword evidence="8" id="KW-0175">Coiled coil</keyword>
<dbReference type="GO" id="GO:0016236">
    <property type="term" value="P:macroautophagy"/>
    <property type="evidence" value="ECO:0007669"/>
    <property type="project" value="TreeGrafter"/>
</dbReference>
<dbReference type="InterPro" id="IPR007705">
    <property type="entry name" value="Vesicle_trsprt_v-SNARE_N"/>
</dbReference>
<dbReference type="GO" id="GO:0006891">
    <property type="term" value="P:intra-Golgi vesicle-mediated transport"/>
    <property type="evidence" value="ECO:0007669"/>
    <property type="project" value="TreeGrafter"/>
</dbReference>
<dbReference type="GO" id="GO:0031902">
    <property type="term" value="C:late endosome membrane"/>
    <property type="evidence" value="ECO:0007669"/>
    <property type="project" value="TreeGrafter"/>
</dbReference>
<dbReference type="InterPro" id="IPR000727">
    <property type="entry name" value="T_SNARE_dom"/>
</dbReference>
<evidence type="ECO:0000256" key="5">
    <source>
        <dbReference type="ARBA" id="ARBA00022927"/>
    </source>
</evidence>
<dbReference type="GO" id="GO:0012507">
    <property type="term" value="C:ER to Golgi transport vesicle membrane"/>
    <property type="evidence" value="ECO:0007669"/>
    <property type="project" value="TreeGrafter"/>
</dbReference>
<dbReference type="PANTHER" id="PTHR21230">
    <property type="entry name" value="VESICLE TRANSPORT V-SNARE PROTEIN VTI1-RELATED"/>
    <property type="match status" value="1"/>
</dbReference>
<feature type="domain" description="T-SNARE coiled-coil homology" evidence="15">
    <location>
        <begin position="120"/>
        <end position="187"/>
    </location>
</feature>
<dbReference type="GO" id="GO:0006886">
    <property type="term" value="P:intracellular protein transport"/>
    <property type="evidence" value="ECO:0007669"/>
    <property type="project" value="InterPro"/>
</dbReference>
<proteinExistence type="inferred from homology"/>
<evidence type="ECO:0000313" key="16">
    <source>
        <dbReference type="EMBL" id="CAB4021995.1"/>
    </source>
</evidence>
<dbReference type="GO" id="GO:0042147">
    <property type="term" value="P:retrograde transport, endosome to Golgi"/>
    <property type="evidence" value="ECO:0007669"/>
    <property type="project" value="TreeGrafter"/>
</dbReference>
<dbReference type="PIRSF" id="PIRSF028865">
    <property type="entry name" value="Membrin-2"/>
    <property type="match status" value="1"/>
</dbReference>
<dbReference type="GO" id="GO:0005484">
    <property type="term" value="F:SNAP receptor activity"/>
    <property type="evidence" value="ECO:0007669"/>
    <property type="project" value="InterPro"/>
</dbReference>
<accession>A0A6S7IRS1</accession>
<gene>
    <name evidence="16" type="ORF">PACLA_8A054855</name>
</gene>
<evidence type="ECO:0000256" key="14">
    <source>
        <dbReference type="ARBA" id="ARBA00082368"/>
    </source>
</evidence>
<evidence type="ECO:0000256" key="3">
    <source>
        <dbReference type="ARBA" id="ARBA00022448"/>
    </source>
</evidence>
<dbReference type="GO" id="GO:0048280">
    <property type="term" value="P:vesicle fusion with Golgi apparatus"/>
    <property type="evidence" value="ECO:0007669"/>
    <property type="project" value="TreeGrafter"/>
</dbReference>
<dbReference type="PANTHER" id="PTHR21230:SF26">
    <property type="entry name" value="VESICLE TRANSPORT THROUGH INTERACTION WITH T-SNARES HOMOLOG 1A"/>
    <property type="match status" value="1"/>
</dbReference>
<keyword evidence="17" id="KW-1185">Reference proteome</keyword>
<dbReference type="AlphaFoldDB" id="A0A6S7IRS1"/>
<dbReference type="FunFam" id="1.20.58.400:FF:000001">
    <property type="entry name" value="Vesicle transport through interaction with t-SNAREs homolog 1A"/>
    <property type="match status" value="1"/>
</dbReference>
<evidence type="ECO:0000256" key="1">
    <source>
        <dbReference type="ARBA" id="ARBA00004194"/>
    </source>
</evidence>
<protein>
    <recommendedName>
        <fullName evidence="12">Vesicle transport through interaction with t-SNAREs homolog 1A</fullName>
    </recommendedName>
    <alternativeName>
        <fullName evidence="14">Vesicle transport v-SNARE protein Vti1-like 2</fullName>
    </alternativeName>
    <alternativeName>
        <fullName evidence="13">Vti1-rp2</fullName>
    </alternativeName>
</protein>
<dbReference type="EMBL" id="CACRXK020011753">
    <property type="protein sequence ID" value="CAB4021995.1"/>
    <property type="molecule type" value="Genomic_DNA"/>
</dbReference>
<evidence type="ECO:0000256" key="11">
    <source>
        <dbReference type="ARBA" id="ARBA00065755"/>
    </source>
</evidence>
<evidence type="ECO:0000256" key="2">
    <source>
        <dbReference type="ARBA" id="ARBA00006108"/>
    </source>
</evidence>
<sequence>MGDLFGSYENTFGTMTAEITAKIGRIPSLEGGVKKNEVKNVEKLFEEVKELLEQMDLEAREQPGSDKTKYCNRVKSYEKEVQKLEQELKKAQVKFGDYEADRNELLNSEFTSSSEDQRTRLLDNTERLDRSSNRLDDGYRMCIETEEMGTAIMDNLQRDREVMTRTRERLRNTDQNLGKSSRILTAMMRRVIQNKIIMAVICLIILGAIGFVIYYSVK</sequence>
<keyword evidence="6" id="KW-1133">Transmembrane helix</keyword>
<evidence type="ECO:0000256" key="12">
    <source>
        <dbReference type="ARBA" id="ARBA00071612"/>
    </source>
</evidence>
<organism evidence="16 17">
    <name type="scientific">Paramuricea clavata</name>
    <name type="common">Red gorgonian</name>
    <name type="synonym">Violescent sea-whip</name>
    <dbReference type="NCBI Taxonomy" id="317549"/>
    <lineage>
        <taxon>Eukaryota</taxon>
        <taxon>Metazoa</taxon>
        <taxon>Cnidaria</taxon>
        <taxon>Anthozoa</taxon>
        <taxon>Octocorallia</taxon>
        <taxon>Malacalcyonacea</taxon>
        <taxon>Plexauridae</taxon>
        <taxon>Paramuricea</taxon>
    </lineage>
</organism>
<evidence type="ECO:0000259" key="15">
    <source>
        <dbReference type="SMART" id="SM00397"/>
    </source>
</evidence>
<comment type="similarity">
    <text evidence="2">Belongs to the VTI1 family.</text>
</comment>
<keyword evidence="3" id="KW-0813">Transport</keyword>
<dbReference type="InterPro" id="IPR027027">
    <property type="entry name" value="GOSR2/Membrin/Bos1"/>
</dbReference>
<reference evidence="16" key="1">
    <citation type="submission" date="2020-04" db="EMBL/GenBank/DDBJ databases">
        <authorList>
            <person name="Alioto T."/>
            <person name="Alioto T."/>
            <person name="Gomez Garrido J."/>
        </authorList>
    </citation>
    <scope>NUCLEOTIDE SEQUENCE</scope>
    <source>
        <strain evidence="16">A484AB</strain>
    </source>
</reference>
<keyword evidence="4" id="KW-0812">Transmembrane</keyword>
<dbReference type="GO" id="GO:0000139">
    <property type="term" value="C:Golgi membrane"/>
    <property type="evidence" value="ECO:0007669"/>
    <property type="project" value="UniProtKB-SubCell"/>
</dbReference>
<dbReference type="Pfam" id="PF12352">
    <property type="entry name" value="V-SNARE_C"/>
    <property type="match status" value="1"/>
</dbReference>
<evidence type="ECO:0000256" key="9">
    <source>
        <dbReference type="ARBA" id="ARBA00023136"/>
    </source>
</evidence>
<evidence type="ECO:0000256" key="6">
    <source>
        <dbReference type="ARBA" id="ARBA00022989"/>
    </source>
</evidence>
<dbReference type="SUPFAM" id="SSF58038">
    <property type="entry name" value="SNARE fusion complex"/>
    <property type="match status" value="1"/>
</dbReference>
<dbReference type="InterPro" id="IPR038407">
    <property type="entry name" value="v-SNARE_N_sf"/>
</dbReference>